<dbReference type="Pfam" id="PF02563">
    <property type="entry name" value="Poly_export"/>
    <property type="match status" value="1"/>
</dbReference>
<dbReference type="InterPro" id="IPR049712">
    <property type="entry name" value="Poly_export"/>
</dbReference>
<keyword evidence="5" id="KW-1185">Reference proteome</keyword>
<organism evidence="4 5">
    <name type="scientific">Ochrobactrum chromiisoli</name>
    <dbReference type="NCBI Taxonomy" id="2993941"/>
    <lineage>
        <taxon>Bacteria</taxon>
        <taxon>Pseudomonadati</taxon>
        <taxon>Pseudomonadota</taxon>
        <taxon>Alphaproteobacteria</taxon>
        <taxon>Hyphomicrobiales</taxon>
        <taxon>Brucellaceae</taxon>
        <taxon>Brucella/Ochrobactrum group</taxon>
        <taxon>Ochrobactrum</taxon>
    </lineage>
</organism>
<evidence type="ECO:0000256" key="1">
    <source>
        <dbReference type="ARBA" id="ARBA00022729"/>
    </source>
</evidence>
<gene>
    <name evidence="4" type="ORF">OPR82_11400</name>
</gene>
<dbReference type="Proteomes" id="UP001301216">
    <property type="component" value="Unassembled WGS sequence"/>
</dbReference>
<accession>A0ABT3QP84</accession>
<proteinExistence type="predicted"/>
<evidence type="ECO:0000313" key="5">
    <source>
        <dbReference type="Proteomes" id="UP001301216"/>
    </source>
</evidence>
<dbReference type="EMBL" id="JAPHAV010000004">
    <property type="protein sequence ID" value="MCX2697382.1"/>
    <property type="molecule type" value="Genomic_DNA"/>
</dbReference>
<evidence type="ECO:0000313" key="4">
    <source>
        <dbReference type="EMBL" id="MCX2697382.1"/>
    </source>
</evidence>
<dbReference type="Gene3D" id="3.30.1950.10">
    <property type="entry name" value="wza like domain"/>
    <property type="match status" value="1"/>
</dbReference>
<protein>
    <submittedName>
        <fullName evidence="4">Polysaccharide export protein</fullName>
    </submittedName>
</protein>
<evidence type="ECO:0000259" key="3">
    <source>
        <dbReference type="Pfam" id="PF10531"/>
    </source>
</evidence>
<sequence>MSINQIAVLSVLVGFVSGCTGTANTGASPTDVLSLQSNASASVSNDGSLRLVKTLPAPAGTNDGADQLISSNDILDVNFFGVPTLNSTVQVDSGGRISLPLVGVVNVNGKSVREVEQELIRLYGASYLQSPNITVFLKESARQRVTVDGEVARAGLYPVTAQTTLLDAIALSGGLRDIADQKKVFVFRDVGNSKLVANYSVEDIRSGRLANPRIYGGDTIMVFTSRQRVAINNLKESLGMAATASRAVIIP</sequence>
<comment type="caution">
    <text evidence="4">The sequence shown here is derived from an EMBL/GenBank/DDBJ whole genome shotgun (WGS) entry which is preliminary data.</text>
</comment>
<feature type="domain" description="Polysaccharide export protein N-terminal" evidence="2">
    <location>
        <begin position="65"/>
        <end position="137"/>
    </location>
</feature>
<dbReference type="PANTHER" id="PTHR33619">
    <property type="entry name" value="POLYSACCHARIDE EXPORT PROTEIN GFCE-RELATED"/>
    <property type="match status" value="1"/>
</dbReference>
<evidence type="ECO:0000259" key="2">
    <source>
        <dbReference type="Pfam" id="PF02563"/>
    </source>
</evidence>
<dbReference type="InterPro" id="IPR003715">
    <property type="entry name" value="Poly_export_N"/>
</dbReference>
<dbReference type="RefSeq" id="WP_265984894.1">
    <property type="nucleotide sequence ID" value="NZ_JAPHAV010000004.1"/>
</dbReference>
<dbReference type="InterPro" id="IPR019554">
    <property type="entry name" value="Soluble_ligand-bd"/>
</dbReference>
<dbReference type="PANTHER" id="PTHR33619:SF3">
    <property type="entry name" value="POLYSACCHARIDE EXPORT PROTEIN GFCE-RELATED"/>
    <property type="match status" value="1"/>
</dbReference>
<name>A0ABT3QP84_9HYPH</name>
<dbReference type="Gene3D" id="3.10.560.10">
    <property type="entry name" value="Outer membrane lipoprotein wza domain like"/>
    <property type="match status" value="1"/>
</dbReference>
<keyword evidence="1" id="KW-0732">Signal</keyword>
<dbReference type="Pfam" id="PF10531">
    <property type="entry name" value="SLBB"/>
    <property type="match status" value="1"/>
</dbReference>
<reference evidence="4 5" key="1">
    <citation type="submission" date="2022-11" db="EMBL/GenBank/DDBJ databases">
        <title>Brucella sp. YY2X, whole genome shotgun sequencing project.</title>
        <authorList>
            <person name="Yang Y."/>
        </authorList>
    </citation>
    <scope>NUCLEOTIDE SEQUENCE [LARGE SCALE GENOMIC DNA]</scope>
    <source>
        <strain evidence="4 5">YY2X</strain>
    </source>
</reference>
<feature type="domain" description="Soluble ligand binding" evidence="3">
    <location>
        <begin position="144"/>
        <end position="189"/>
    </location>
</feature>